<dbReference type="EMBL" id="KV442390">
    <property type="protein sequence ID" value="OAQ21950.1"/>
    <property type="molecule type" value="Genomic_DNA"/>
</dbReference>
<reference evidence="2 3" key="1">
    <citation type="submission" date="2016-05" db="EMBL/GenBank/DDBJ databases">
        <title>Genome sequencing reveals origins of a unique bacterial endosymbiosis in the earliest lineages of terrestrial Fungi.</title>
        <authorList>
            <consortium name="DOE Joint Genome Institute"/>
            <person name="Uehling J."/>
            <person name="Gryganskyi A."/>
            <person name="Hameed K."/>
            <person name="Tschaplinski T."/>
            <person name="Misztal P."/>
            <person name="Wu S."/>
            <person name="Desiro A."/>
            <person name="Vande Pol N."/>
            <person name="Du Z.-Y."/>
            <person name="Zienkiewicz A."/>
            <person name="Zienkiewicz K."/>
            <person name="Morin E."/>
            <person name="Tisserant E."/>
            <person name="Splivallo R."/>
            <person name="Hainaut M."/>
            <person name="Henrissat B."/>
            <person name="Ohm R."/>
            <person name="Kuo A."/>
            <person name="Yan J."/>
            <person name="Lipzen A."/>
            <person name="Nolan M."/>
            <person name="Labutti K."/>
            <person name="Barry K."/>
            <person name="Goldstein A."/>
            <person name="Labbe J."/>
            <person name="Schadt C."/>
            <person name="Tuskan G."/>
            <person name="Grigoriev I."/>
            <person name="Martin F."/>
            <person name="Vilgalys R."/>
            <person name="Bonito G."/>
        </authorList>
    </citation>
    <scope>NUCLEOTIDE SEQUENCE [LARGE SCALE GENOMIC DNA]</scope>
    <source>
        <strain evidence="2 3">AG-77</strain>
    </source>
</reference>
<keyword evidence="3" id="KW-1185">Reference proteome</keyword>
<feature type="non-terminal residue" evidence="2">
    <location>
        <position position="1"/>
    </location>
</feature>
<dbReference type="AlphaFoldDB" id="A0A197K3K3"/>
<organism evidence="2 3">
    <name type="scientific">Linnemannia elongata AG-77</name>
    <dbReference type="NCBI Taxonomy" id="1314771"/>
    <lineage>
        <taxon>Eukaryota</taxon>
        <taxon>Fungi</taxon>
        <taxon>Fungi incertae sedis</taxon>
        <taxon>Mucoromycota</taxon>
        <taxon>Mortierellomycotina</taxon>
        <taxon>Mortierellomycetes</taxon>
        <taxon>Mortierellales</taxon>
        <taxon>Mortierellaceae</taxon>
        <taxon>Linnemannia</taxon>
    </lineage>
</organism>
<name>A0A197K3K3_9FUNG</name>
<evidence type="ECO:0000313" key="3">
    <source>
        <dbReference type="Proteomes" id="UP000078512"/>
    </source>
</evidence>
<protein>
    <submittedName>
        <fullName evidence="2">Uncharacterized protein</fullName>
    </submittedName>
</protein>
<evidence type="ECO:0000313" key="2">
    <source>
        <dbReference type="EMBL" id="OAQ32065.1"/>
    </source>
</evidence>
<dbReference type="Proteomes" id="UP000078512">
    <property type="component" value="Unassembled WGS sequence"/>
</dbReference>
<proteinExistence type="predicted"/>
<gene>
    <name evidence="1" type="ORF">K457DRAFT_1911929</name>
    <name evidence="2" type="ORF">K457DRAFT_37395</name>
</gene>
<dbReference type="EMBL" id="KV442026">
    <property type="protein sequence ID" value="OAQ32065.1"/>
    <property type="molecule type" value="Genomic_DNA"/>
</dbReference>
<feature type="non-terminal residue" evidence="2">
    <location>
        <position position="80"/>
    </location>
</feature>
<sequence>VTERTLHGVPYGSRRRSERKVLLRTGSHYLSFGSNIIINNNNNNYYNSNNNNNNNNNNHQINTKTIKGVRDISLRSGRLI</sequence>
<accession>A0A197K3K3</accession>
<evidence type="ECO:0000313" key="1">
    <source>
        <dbReference type="EMBL" id="OAQ21950.1"/>
    </source>
</evidence>